<feature type="transmembrane region" description="Helical" evidence="6">
    <location>
        <begin position="122"/>
        <end position="143"/>
    </location>
</feature>
<accession>A0A7Y0Q2I9</accession>
<keyword evidence="5 6" id="KW-0472">Membrane</keyword>
<evidence type="ECO:0000256" key="4">
    <source>
        <dbReference type="ARBA" id="ARBA00022989"/>
    </source>
</evidence>
<feature type="transmembrane region" description="Helical" evidence="6">
    <location>
        <begin position="191"/>
        <end position="210"/>
    </location>
</feature>
<comment type="caution">
    <text evidence="7">The sequence shown here is derived from an EMBL/GenBank/DDBJ whole genome shotgun (WGS) entry which is preliminary data.</text>
</comment>
<dbReference type="GO" id="GO:0005886">
    <property type="term" value="C:plasma membrane"/>
    <property type="evidence" value="ECO:0007669"/>
    <property type="project" value="UniProtKB-SubCell"/>
</dbReference>
<evidence type="ECO:0000256" key="5">
    <source>
        <dbReference type="ARBA" id="ARBA00023136"/>
    </source>
</evidence>
<reference evidence="7 8" key="1">
    <citation type="submission" date="2020-04" db="EMBL/GenBank/DDBJ databases">
        <authorList>
            <person name="Zhang R."/>
            <person name="Schippers A."/>
        </authorList>
    </citation>
    <scope>NUCLEOTIDE SEQUENCE [LARGE SCALE GENOMIC DNA]</scope>
    <source>
        <strain evidence="7 8">DSM 109850</strain>
    </source>
</reference>
<dbReference type="EMBL" id="JABBVZ010000022">
    <property type="protein sequence ID" value="NMP22385.1"/>
    <property type="molecule type" value="Genomic_DNA"/>
</dbReference>
<gene>
    <name evidence="7" type="ORF">HIJ39_08475</name>
</gene>
<evidence type="ECO:0000256" key="1">
    <source>
        <dbReference type="ARBA" id="ARBA00004651"/>
    </source>
</evidence>
<feature type="transmembrane region" description="Helical" evidence="6">
    <location>
        <begin position="149"/>
        <end position="170"/>
    </location>
</feature>
<evidence type="ECO:0000256" key="3">
    <source>
        <dbReference type="ARBA" id="ARBA00022692"/>
    </source>
</evidence>
<dbReference type="PANTHER" id="PTHR30086">
    <property type="entry name" value="ARGININE EXPORTER PROTEIN ARGO"/>
    <property type="match status" value="1"/>
</dbReference>
<dbReference type="AlphaFoldDB" id="A0A7Y0Q2I9"/>
<evidence type="ECO:0000256" key="2">
    <source>
        <dbReference type="ARBA" id="ARBA00022475"/>
    </source>
</evidence>
<keyword evidence="4 6" id="KW-1133">Transmembrane helix</keyword>
<dbReference type="PANTHER" id="PTHR30086:SF20">
    <property type="entry name" value="ARGININE EXPORTER PROTEIN ARGO-RELATED"/>
    <property type="match status" value="1"/>
</dbReference>
<evidence type="ECO:0000313" key="8">
    <source>
        <dbReference type="Proteomes" id="UP000533476"/>
    </source>
</evidence>
<dbReference type="InterPro" id="IPR001123">
    <property type="entry name" value="LeuE-type"/>
</dbReference>
<name>A0A7Y0Q2I9_9FIRM</name>
<keyword evidence="2" id="KW-1003">Cell membrane</keyword>
<evidence type="ECO:0000256" key="6">
    <source>
        <dbReference type="SAM" id="Phobius"/>
    </source>
</evidence>
<evidence type="ECO:0000313" key="7">
    <source>
        <dbReference type="EMBL" id="NMP22385.1"/>
    </source>
</evidence>
<organism evidence="7 8">
    <name type="scientific">Sulfobacillus harzensis</name>
    <dbReference type="NCBI Taxonomy" id="2729629"/>
    <lineage>
        <taxon>Bacteria</taxon>
        <taxon>Bacillati</taxon>
        <taxon>Bacillota</taxon>
        <taxon>Clostridia</taxon>
        <taxon>Eubacteriales</taxon>
        <taxon>Clostridiales Family XVII. Incertae Sedis</taxon>
        <taxon>Sulfobacillus</taxon>
    </lineage>
</organism>
<comment type="subcellular location">
    <subcellularLocation>
        <location evidence="1">Cell membrane</location>
        <topology evidence="1">Multi-pass membrane protein</topology>
    </subcellularLocation>
</comment>
<feature type="transmembrane region" description="Helical" evidence="6">
    <location>
        <begin position="52"/>
        <end position="85"/>
    </location>
</feature>
<dbReference type="RefSeq" id="WP_169098649.1">
    <property type="nucleotide sequence ID" value="NZ_JABBVZ010000022.1"/>
</dbReference>
<dbReference type="Proteomes" id="UP000533476">
    <property type="component" value="Unassembled WGS sequence"/>
</dbReference>
<protein>
    <submittedName>
        <fullName evidence="7">LysE family transporter</fullName>
    </submittedName>
</protein>
<dbReference type="Pfam" id="PF01810">
    <property type="entry name" value="LysE"/>
    <property type="match status" value="1"/>
</dbReference>
<proteinExistence type="predicted"/>
<sequence length="212" mass="22743">MAQALFHGLALALALILPLGPQNTFVLTQGAAHSRYRAVLPVVLTAALSDTALITTAVLGVSLVILALPILQTLLTLVGVGFLVVMGYHNWRDMPNGADPEGSTSAAWPLRRRIRYSLSVSLLNPHAIMDTVVVIGSGAALYAHASEKLSYALGAALVSWVWFFGLSLAGRQIGRWGRRARSLSIMNKASALIMWVIAAKYLWQLIQIAMGS</sequence>
<keyword evidence="3 6" id="KW-0812">Transmembrane</keyword>
<dbReference type="GO" id="GO:0015171">
    <property type="term" value="F:amino acid transmembrane transporter activity"/>
    <property type="evidence" value="ECO:0007669"/>
    <property type="project" value="TreeGrafter"/>
</dbReference>
<keyword evidence="8" id="KW-1185">Reference proteome</keyword>